<feature type="transmembrane region" description="Helical" evidence="1">
    <location>
        <begin position="39"/>
        <end position="55"/>
    </location>
</feature>
<accession>A0A6J4VVG9</accession>
<protein>
    <submittedName>
        <fullName evidence="2">Uncharacterized protein</fullName>
    </submittedName>
</protein>
<sequence>MALLNIHNYYGQFLQLVPIVALIWFAVRRTLPLQRVAPILLDINVLIGLILYVASGQQVSVWHPVFMLAAIGLAHGVARNTDRRVVIGAWVGVLVLVLVGVQIASGRLLTAPLLPAL</sequence>
<proteinExistence type="predicted"/>
<gene>
    <name evidence="2" type="ORF">AVDCRST_MAG86-4209</name>
</gene>
<name>A0A6J4VVG9_9DEIN</name>
<feature type="transmembrane region" description="Helical" evidence="1">
    <location>
        <begin position="85"/>
        <end position="105"/>
    </location>
</feature>
<organism evidence="2">
    <name type="scientific">uncultured Truepera sp</name>
    <dbReference type="NCBI Taxonomy" id="543023"/>
    <lineage>
        <taxon>Bacteria</taxon>
        <taxon>Thermotogati</taxon>
        <taxon>Deinococcota</taxon>
        <taxon>Deinococci</taxon>
        <taxon>Trueperales</taxon>
        <taxon>Trueperaceae</taxon>
        <taxon>Truepera</taxon>
        <taxon>environmental samples</taxon>
    </lineage>
</organism>
<keyword evidence="1" id="KW-1133">Transmembrane helix</keyword>
<dbReference type="AlphaFoldDB" id="A0A6J4VVG9"/>
<dbReference type="EMBL" id="CADCWP010000355">
    <property type="protein sequence ID" value="CAA9588052.1"/>
    <property type="molecule type" value="Genomic_DNA"/>
</dbReference>
<reference evidence="2" key="1">
    <citation type="submission" date="2020-02" db="EMBL/GenBank/DDBJ databases">
        <authorList>
            <person name="Meier V. D."/>
        </authorList>
    </citation>
    <scope>NUCLEOTIDE SEQUENCE</scope>
    <source>
        <strain evidence="2">AVDCRST_MAG86</strain>
    </source>
</reference>
<keyword evidence="1" id="KW-0472">Membrane</keyword>
<feature type="transmembrane region" description="Helical" evidence="1">
    <location>
        <begin position="61"/>
        <end position="78"/>
    </location>
</feature>
<evidence type="ECO:0000313" key="2">
    <source>
        <dbReference type="EMBL" id="CAA9588052.1"/>
    </source>
</evidence>
<evidence type="ECO:0000256" key="1">
    <source>
        <dbReference type="SAM" id="Phobius"/>
    </source>
</evidence>
<feature type="transmembrane region" description="Helical" evidence="1">
    <location>
        <begin position="6"/>
        <end position="27"/>
    </location>
</feature>
<keyword evidence="1" id="KW-0812">Transmembrane</keyword>